<reference evidence="3 4" key="1">
    <citation type="submission" date="2024-07" db="EMBL/GenBank/DDBJ databases">
        <title>Description of Labrys sedimenti sp. nov., isolated from a diclofenac-degrading enrichment culture.</title>
        <authorList>
            <person name="Tancsics A."/>
            <person name="Csepanyi A."/>
        </authorList>
    </citation>
    <scope>NUCLEOTIDE SEQUENCE [LARGE SCALE GENOMIC DNA]</scope>
    <source>
        <strain evidence="3 4">LMG 23578</strain>
    </source>
</reference>
<evidence type="ECO:0000313" key="4">
    <source>
        <dbReference type="Proteomes" id="UP001555786"/>
    </source>
</evidence>
<sequence>MHASTIRQFARRLCLASGLALSACFLAGTAGASDDQVKLTAAMVEKFIAARTELTVLATDLTKKYGDRSDTPGDDPVASLPAFQDIADAKTRTDAILSKYDFKDLDALDIVTNSVMLAYQADVPDNNGAADSGQNDPEADKAKARAEIEADQSLTPEKKKEALQQLDEQFASLQALTPLPGNAEVVKPFLDKLKPIAEAN</sequence>
<keyword evidence="4" id="KW-1185">Reference proteome</keyword>
<dbReference type="Proteomes" id="UP001555786">
    <property type="component" value="Unassembled WGS sequence"/>
</dbReference>
<feature type="signal peptide" evidence="2">
    <location>
        <begin position="1"/>
        <end position="32"/>
    </location>
</feature>
<dbReference type="PROSITE" id="PS51257">
    <property type="entry name" value="PROKAR_LIPOPROTEIN"/>
    <property type="match status" value="1"/>
</dbReference>
<name>A0ABV3PET2_9HYPH</name>
<gene>
    <name evidence="3" type="ORF">ABXS05_01160</name>
</gene>
<comment type="caution">
    <text evidence="3">The sequence shown here is derived from an EMBL/GenBank/DDBJ whole genome shotgun (WGS) entry which is preliminary data.</text>
</comment>
<organism evidence="3 4">
    <name type="scientific">Labrys neptuniae</name>
    <dbReference type="NCBI Taxonomy" id="376174"/>
    <lineage>
        <taxon>Bacteria</taxon>
        <taxon>Pseudomonadati</taxon>
        <taxon>Pseudomonadota</taxon>
        <taxon>Alphaproteobacteria</taxon>
        <taxon>Hyphomicrobiales</taxon>
        <taxon>Xanthobacteraceae</taxon>
        <taxon>Labrys</taxon>
    </lineage>
</organism>
<accession>A0ABV3PET2</accession>
<keyword evidence="2" id="KW-0732">Signal</keyword>
<proteinExistence type="predicted"/>
<feature type="compositionally biased region" description="Basic and acidic residues" evidence="1">
    <location>
        <begin position="138"/>
        <end position="148"/>
    </location>
</feature>
<protein>
    <submittedName>
        <fullName evidence="3">Uncharacterized protein</fullName>
    </submittedName>
</protein>
<dbReference type="RefSeq" id="WP_367622621.1">
    <property type="nucleotide sequence ID" value="NZ_JBFNQD010000001.1"/>
</dbReference>
<dbReference type="EMBL" id="JBFNQD010000001">
    <property type="protein sequence ID" value="MEW9304128.1"/>
    <property type="molecule type" value="Genomic_DNA"/>
</dbReference>
<evidence type="ECO:0000313" key="3">
    <source>
        <dbReference type="EMBL" id="MEW9304128.1"/>
    </source>
</evidence>
<feature type="chain" id="PRO_5045414940" evidence="2">
    <location>
        <begin position="33"/>
        <end position="200"/>
    </location>
</feature>
<evidence type="ECO:0000256" key="2">
    <source>
        <dbReference type="SAM" id="SignalP"/>
    </source>
</evidence>
<evidence type="ECO:0000256" key="1">
    <source>
        <dbReference type="SAM" id="MobiDB-lite"/>
    </source>
</evidence>
<feature type="region of interest" description="Disordered" evidence="1">
    <location>
        <begin position="125"/>
        <end position="158"/>
    </location>
</feature>